<evidence type="ECO:0000256" key="3">
    <source>
        <dbReference type="ARBA" id="ARBA00022475"/>
    </source>
</evidence>
<dbReference type="Proteomes" id="UP000446768">
    <property type="component" value="Unassembled WGS sequence"/>
</dbReference>
<keyword evidence="4 7" id="KW-0812">Transmembrane</keyword>
<evidence type="ECO:0000313" key="10">
    <source>
        <dbReference type="Proteomes" id="UP000446768"/>
    </source>
</evidence>
<evidence type="ECO:0000256" key="6">
    <source>
        <dbReference type="ARBA" id="ARBA00023136"/>
    </source>
</evidence>
<dbReference type="GO" id="GO:0005886">
    <property type="term" value="C:plasma membrane"/>
    <property type="evidence" value="ECO:0007669"/>
    <property type="project" value="UniProtKB-SubCell"/>
</dbReference>
<keyword evidence="6 7" id="KW-0472">Membrane</keyword>
<evidence type="ECO:0000256" key="1">
    <source>
        <dbReference type="ARBA" id="ARBA00004651"/>
    </source>
</evidence>
<evidence type="ECO:0000256" key="7">
    <source>
        <dbReference type="SAM" id="Phobius"/>
    </source>
</evidence>
<keyword evidence="10" id="KW-1185">Reference proteome</keyword>
<dbReference type="PANTHER" id="PTHR34582:SF6">
    <property type="entry name" value="UPF0702 TRANSMEMBRANE PROTEIN YCAP"/>
    <property type="match status" value="1"/>
</dbReference>
<proteinExistence type="inferred from homology"/>
<evidence type="ECO:0000256" key="4">
    <source>
        <dbReference type="ARBA" id="ARBA00022692"/>
    </source>
</evidence>
<feature type="transmembrane region" description="Helical" evidence="7">
    <location>
        <begin position="12"/>
        <end position="28"/>
    </location>
</feature>
<accession>A0A7X2INK1</accession>
<feature type="domain" description="YetF C-terminal" evidence="8">
    <location>
        <begin position="86"/>
        <end position="153"/>
    </location>
</feature>
<evidence type="ECO:0000259" key="8">
    <source>
        <dbReference type="Pfam" id="PF04239"/>
    </source>
</evidence>
<evidence type="ECO:0000313" key="9">
    <source>
        <dbReference type="EMBL" id="MRV73134.1"/>
    </source>
</evidence>
<keyword evidence="3" id="KW-1003">Cell membrane</keyword>
<gene>
    <name evidence="9" type="ORF">GJ700_15600</name>
</gene>
<evidence type="ECO:0000256" key="5">
    <source>
        <dbReference type="ARBA" id="ARBA00022989"/>
    </source>
</evidence>
<comment type="similarity">
    <text evidence="2">Belongs to the UPF0702 family.</text>
</comment>
<dbReference type="EMBL" id="WKJJ01000009">
    <property type="protein sequence ID" value="MRV73134.1"/>
    <property type="molecule type" value="Genomic_DNA"/>
</dbReference>
<comment type="caution">
    <text evidence="9">The sequence shown here is derived from an EMBL/GenBank/DDBJ whole genome shotgun (WGS) entry which is preliminary data.</text>
</comment>
<dbReference type="RefSeq" id="WP_154375411.1">
    <property type="nucleotide sequence ID" value="NZ_WKJJ01000009.1"/>
</dbReference>
<evidence type="ECO:0000256" key="2">
    <source>
        <dbReference type="ARBA" id="ARBA00006448"/>
    </source>
</evidence>
<comment type="subcellular location">
    <subcellularLocation>
        <location evidence="1">Cell membrane</location>
        <topology evidence="1">Multi-pass membrane protein</topology>
    </subcellularLocation>
</comment>
<keyword evidence="5 7" id="KW-1133">Transmembrane helix</keyword>
<dbReference type="PANTHER" id="PTHR34582">
    <property type="entry name" value="UPF0702 TRANSMEMBRANE PROTEIN YCAP"/>
    <property type="match status" value="1"/>
</dbReference>
<feature type="transmembrane region" description="Helical" evidence="7">
    <location>
        <begin position="63"/>
        <end position="83"/>
    </location>
</feature>
<protein>
    <recommendedName>
        <fullName evidence="8">YetF C-terminal domain-containing protein</fullName>
    </recommendedName>
</protein>
<name>A0A7X2INK1_9BURK</name>
<organism evidence="9 10">
    <name type="scientific">Pseudoduganella rivuli</name>
    <dbReference type="NCBI Taxonomy" id="2666085"/>
    <lineage>
        <taxon>Bacteria</taxon>
        <taxon>Pseudomonadati</taxon>
        <taxon>Pseudomonadota</taxon>
        <taxon>Betaproteobacteria</taxon>
        <taxon>Burkholderiales</taxon>
        <taxon>Oxalobacteraceae</taxon>
        <taxon>Telluria group</taxon>
        <taxon>Pseudoduganella</taxon>
    </lineage>
</organism>
<dbReference type="AlphaFoldDB" id="A0A7X2INK1"/>
<dbReference type="Gene3D" id="3.30.240.20">
    <property type="entry name" value="bsu07140 like domains"/>
    <property type="match status" value="1"/>
</dbReference>
<sequence length="153" mass="17048">MFDMELPWWEYVVRATIIYVALLVMVRISGKRTVGQFSPFDLLVIMLLSEAVSNSLSGGDQSVPGGLLLAATLIGLNIFIAWLTAHSRKATDWIEGTAVLLGRNGKIFHEVAVNNRVADNDIERALREEDCKLEEMHCIFLESDGKITILKKS</sequence>
<dbReference type="Pfam" id="PF04239">
    <property type="entry name" value="DUF421"/>
    <property type="match status" value="1"/>
</dbReference>
<dbReference type="InterPro" id="IPR023090">
    <property type="entry name" value="UPF0702_alpha/beta_dom_sf"/>
</dbReference>
<reference evidence="9 10" key="1">
    <citation type="submission" date="2019-11" db="EMBL/GenBank/DDBJ databases">
        <title>Novel species isolated from a subtropical stream in China.</title>
        <authorList>
            <person name="Lu H."/>
        </authorList>
    </citation>
    <scope>NUCLEOTIDE SEQUENCE [LARGE SCALE GENOMIC DNA]</scope>
    <source>
        <strain evidence="9 10">FT92W</strain>
    </source>
</reference>
<dbReference type="InterPro" id="IPR007353">
    <property type="entry name" value="DUF421"/>
</dbReference>